<dbReference type="SUPFAM" id="SSF52833">
    <property type="entry name" value="Thioredoxin-like"/>
    <property type="match status" value="1"/>
</dbReference>
<dbReference type="GO" id="GO:0045454">
    <property type="term" value="P:cell redox homeostasis"/>
    <property type="evidence" value="ECO:0007669"/>
    <property type="project" value="TreeGrafter"/>
</dbReference>
<dbReference type="Pfam" id="PF13899">
    <property type="entry name" value="Thioredoxin_7"/>
    <property type="match status" value="1"/>
</dbReference>
<reference evidence="3" key="1">
    <citation type="submission" date="2021-01" db="EMBL/GenBank/DDBJ databases">
        <title>Modified the classification status of verrucomicrobia.</title>
        <authorList>
            <person name="Feng X."/>
        </authorList>
    </citation>
    <scope>NUCLEOTIDE SEQUENCE</scope>
    <source>
        <strain evidence="3">5K15</strain>
    </source>
</reference>
<dbReference type="Proteomes" id="UP000634206">
    <property type="component" value="Unassembled WGS sequence"/>
</dbReference>
<protein>
    <submittedName>
        <fullName evidence="3">Thioredoxin family protein</fullName>
    </submittedName>
</protein>
<dbReference type="PROSITE" id="PS51352">
    <property type="entry name" value="THIOREDOXIN_2"/>
    <property type="match status" value="1"/>
</dbReference>
<keyword evidence="1" id="KW-0732">Signal</keyword>
<evidence type="ECO:0000259" key="2">
    <source>
        <dbReference type="PROSITE" id="PS51352"/>
    </source>
</evidence>
<name>A0AAE2SC56_9BACT</name>
<feature type="signal peptide" evidence="1">
    <location>
        <begin position="1"/>
        <end position="23"/>
    </location>
</feature>
<dbReference type="AlphaFoldDB" id="A0AAE2SC56"/>
<evidence type="ECO:0000313" key="3">
    <source>
        <dbReference type="EMBL" id="MBK1855481.1"/>
    </source>
</evidence>
<keyword evidence="4" id="KW-1185">Reference proteome</keyword>
<dbReference type="InterPro" id="IPR013766">
    <property type="entry name" value="Thioredoxin_domain"/>
</dbReference>
<proteinExistence type="predicted"/>
<organism evidence="3 4">
    <name type="scientific">Oceaniferula flava</name>
    <dbReference type="NCBI Taxonomy" id="2800421"/>
    <lineage>
        <taxon>Bacteria</taxon>
        <taxon>Pseudomonadati</taxon>
        <taxon>Verrucomicrobiota</taxon>
        <taxon>Verrucomicrobiia</taxon>
        <taxon>Verrucomicrobiales</taxon>
        <taxon>Verrucomicrobiaceae</taxon>
        <taxon>Oceaniferula</taxon>
    </lineage>
</organism>
<dbReference type="PANTHER" id="PTHR32234:SF0">
    <property type="entry name" value="THIOL:DISULFIDE INTERCHANGE PROTEIN DSBD"/>
    <property type="match status" value="1"/>
</dbReference>
<gene>
    <name evidence="3" type="ORF">JIN83_10960</name>
</gene>
<comment type="caution">
    <text evidence="3">The sequence shown here is derived from an EMBL/GenBank/DDBJ whole genome shotgun (WGS) entry which is preliminary data.</text>
</comment>
<dbReference type="RefSeq" id="WP_309490093.1">
    <property type="nucleotide sequence ID" value="NZ_JAENIG010000006.1"/>
</dbReference>
<feature type="chain" id="PRO_5042214437" evidence="1">
    <location>
        <begin position="24"/>
        <end position="150"/>
    </location>
</feature>
<dbReference type="GO" id="GO:0015035">
    <property type="term" value="F:protein-disulfide reductase activity"/>
    <property type="evidence" value="ECO:0007669"/>
    <property type="project" value="TreeGrafter"/>
</dbReference>
<evidence type="ECO:0000313" key="4">
    <source>
        <dbReference type="Proteomes" id="UP000634206"/>
    </source>
</evidence>
<accession>A0AAE2SC56</accession>
<evidence type="ECO:0000256" key="1">
    <source>
        <dbReference type="SAM" id="SignalP"/>
    </source>
</evidence>
<dbReference type="InterPro" id="IPR036249">
    <property type="entry name" value="Thioredoxin-like_sf"/>
</dbReference>
<sequence>MKAIKHILTAAFALATFAGTAIAGDDWLTDVDAGIAQAKKENKAVMVEFTGSDWCPPCIMMHKKVFSKSEFTSKASEKFVLVKIDIPNKDKELKKKNSKVLQKYGVRGVPTVILFDADGKEFNRFTASQFPDVDKFLAHLDSALEKKDMD</sequence>
<dbReference type="PANTHER" id="PTHR32234">
    <property type="entry name" value="THIOL:DISULFIDE INTERCHANGE PROTEIN DSBD"/>
    <property type="match status" value="1"/>
</dbReference>
<dbReference type="EMBL" id="JAENIG010000006">
    <property type="protein sequence ID" value="MBK1855481.1"/>
    <property type="molecule type" value="Genomic_DNA"/>
</dbReference>
<dbReference type="Gene3D" id="3.40.30.10">
    <property type="entry name" value="Glutaredoxin"/>
    <property type="match status" value="1"/>
</dbReference>
<feature type="domain" description="Thioredoxin" evidence="2">
    <location>
        <begin position="8"/>
        <end position="145"/>
    </location>
</feature>